<dbReference type="SUPFAM" id="SSF103464">
    <property type="entry name" value="Oligosaccharyltransferase subunit ost4p"/>
    <property type="match status" value="1"/>
</dbReference>
<dbReference type="Ensembl" id="ENSPEMT00000040154.1">
    <property type="protein sequence ID" value="ENSPEMP00000034810.1"/>
    <property type="gene ID" value="ENSPEMG00000029734.1"/>
</dbReference>
<evidence type="ECO:0000256" key="6">
    <source>
        <dbReference type="ARBA" id="ARBA00022989"/>
    </source>
</evidence>
<dbReference type="GO" id="GO:0005789">
    <property type="term" value="C:endoplasmic reticulum membrane"/>
    <property type="evidence" value="ECO:0007669"/>
    <property type="project" value="UniProtKB-SubCell"/>
</dbReference>
<keyword evidence="4" id="KW-0256">Endoplasmic reticulum</keyword>
<evidence type="ECO:0000313" key="8">
    <source>
        <dbReference type="Ensembl" id="ENSPEMP00000034810.1"/>
    </source>
</evidence>
<name>A0A8C8W3I0_PERMB</name>
<keyword evidence="3" id="KW-0812">Transmembrane</keyword>
<organism evidence="8 9">
    <name type="scientific">Peromyscus maniculatus bairdii</name>
    <name type="common">Prairie deer mouse</name>
    <dbReference type="NCBI Taxonomy" id="230844"/>
    <lineage>
        <taxon>Eukaryota</taxon>
        <taxon>Metazoa</taxon>
        <taxon>Chordata</taxon>
        <taxon>Craniata</taxon>
        <taxon>Vertebrata</taxon>
        <taxon>Euteleostomi</taxon>
        <taxon>Mammalia</taxon>
        <taxon>Eutheria</taxon>
        <taxon>Euarchontoglires</taxon>
        <taxon>Glires</taxon>
        <taxon>Rodentia</taxon>
        <taxon>Myomorpha</taxon>
        <taxon>Muroidea</taxon>
        <taxon>Cricetidae</taxon>
        <taxon>Neotominae</taxon>
        <taxon>Peromyscus</taxon>
    </lineage>
</organism>
<keyword evidence="5" id="KW-0735">Signal-anchor</keyword>
<comment type="subcellular location">
    <subcellularLocation>
        <location evidence="1">Endoplasmic reticulum membrane</location>
        <topology evidence="1">Single-pass type III membrane protein</topology>
    </subcellularLocation>
</comment>
<dbReference type="GeneTree" id="ENSGT01150000290712"/>
<dbReference type="Proteomes" id="UP000694547">
    <property type="component" value="Chromosome 2"/>
</dbReference>
<evidence type="ECO:0000256" key="3">
    <source>
        <dbReference type="ARBA" id="ARBA00022692"/>
    </source>
</evidence>
<evidence type="ECO:0000256" key="4">
    <source>
        <dbReference type="ARBA" id="ARBA00022824"/>
    </source>
</evidence>
<evidence type="ECO:0000256" key="1">
    <source>
        <dbReference type="ARBA" id="ARBA00004643"/>
    </source>
</evidence>
<keyword evidence="9" id="KW-1185">Reference proteome</keyword>
<dbReference type="AlphaFoldDB" id="A0A8C8W3I0"/>
<dbReference type="InterPro" id="IPR018943">
    <property type="entry name" value="Oligosaccaryltransferase"/>
</dbReference>
<dbReference type="Pfam" id="PF10215">
    <property type="entry name" value="Ost4"/>
    <property type="match status" value="1"/>
</dbReference>
<reference evidence="8" key="2">
    <citation type="submission" date="2025-08" db="UniProtKB">
        <authorList>
            <consortium name="Ensembl"/>
        </authorList>
    </citation>
    <scope>IDENTIFICATION</scope>
</reference>
<comment type="similarity">
    <text evidence="2">Belongs to the OST4 family.</text>
</comment>
<reference evidence="8 9" key="1">
    <citation type="submission" date="2018-10" db="EMBL/GenBank/DDBJ databases">
        <title>Improved assembly of the deer mouse Peromyscus maniculatus genome.</title>
        <authorList>
            <person name="Lassance J.-M."/>
            <person name="Hoekstra H.E."/>
        </authorList>
    </citation>
    <scope>NUCLEOTIDE SEQUENCE [LARGE SCALE GENOMIC DNA]</scope>
</reference>
<sequence>MIKPVTSANVLGVSPFLLRVLYHYVESTTPRRTKSDIFFTPEFQDTV</sequence>
<keyword evidence="7" id="KW-0472">Membrane</keyword>
<keyword evidence="6" id="KW-1133">Transmembrane helix</keyword>
<accession>A0A8C8W3I0</accession>
<dbReference type="InterPro" id="IPR036330">
    <property type="entry name" value="Ost4p_sf"/>
</dbReference>
<reference evidence="8" key="3">
    <citation type="submission" date="2025-09" db="UniProtKB">
        <authorList>
            <consortium name="Ensembl"/>
        </authorList>
    </citation>
    <scope>IDENTIFICATION</scope>
</reference>
<protein>
    <submittedName>
        <fullName evidence="8">Uncharacterized protein</fullName>
    </submittedName>
</protein>
<evidence type="ECO:0000256" key="7">
    <source>
        <dbReference type="ARBA" id="ARBA00023136"/>
    </source>
</evidence>
<evidence type="ECO:0000313" key="9">
    <source>
        <dbReference type="Proteomes" id="UP000694547"/>
    </source>
</evidence>
<proteinExistence type="inferred from homology"/>
<evidence type="ECO:0000256" key="2">
    <source>
        <dbReference type="ARBA" id="ARBA00007685"/>
    </source>
</evidence>
<evidence type="ECO:0000256" key="5">
    <source>
        <dbReference type="ARBA" id="ARBA00022968"/>
    </source>
</evidence>